<proteinExistence type="predicted"/>
<reference evidence="1" key="1">
    <citation type="journal article" date="2014" name="Int. J. Syst. Evol. Microbiol.">
        <title>Complete genome sequence of Corynebacterium casei LMG S-19264T (=DSM 44701T), isolated from a smear-ripened cheese.</title>
        <authorList>
            <consortium name="US DOE Joint Genome Institute (JGI-PGF)"/>
            <person name="Walter F."/>
            <person name="Albersmeier A."/>
            <person name="Kalinowski J."/>
            <person name="Ruckert C."/>
        </authorList>
    </citation>
    <scope>NUCLEOTIDE SEQUENCE</scope>
    <source>
        <strain evidence="1">CGMCC 4.7368</strain>
    </source>
</reference>
<dbReference type="AlphaFoldDB" id="A0A917YTC8"/>
<sequence length="85" mass="9409">MLPCGRVYARPVADLRCTHCGANGLEAGFIMDSGEHGKGFSRWVEGRLERGIFGGAKLLGRTKREITAYRCPHCFHLELFADNPS</sequence>
<dbReference type="Proteomes" id="UP000646523">
    <property type="component" value="Unassembled WGS sequence"/>
</dbReference>
<keyword evidence="2" id="KW-1185">Reference proteome</keyword>
<protein>
    <submittedName>
        <fullName evidence="1">Uncharacterized protein</fullName>
    </submittedName>
</protein>
<accession>A0A917YTC8</accession>
<name>A0A917YTC8_9ACTN</name>
<organism evidence="1 2">
    <name type="scientific">Nonomuraea cavernae</name>
    <dbReference type="NCBI Taxonomy" id="2045107"/>
    <lineage>
        <taxon>Bacteria</taxon>
        <taxon>Bacillati</taxon>
        <taxon>Actinomycetota</taxon>
        <taxon>Actinomycetes</taxon>
        <taxon>Streptosporangiales</taxon>
        <taxon>Streptosporangiaceae</taxon>
        <taxon>Nonomuraea</taxon>
    </lineage>
</organism>
<evidence type="ECO:0000313" key="1">
    <source>
        <dbReference type="EMBL" id="GGO65794.1"/>
    </source>
</evidence>
<comment type="caution">
    <text evidence="1">The sequence shown here is derived from an EMBL/GenBank/DDBJ whole genome shotgun (WGS) entry which is preliminary data.</text>
</comment>
<dbReference type="EMBL" id="BMNH01000003">
    <property type="protein sequence ID" value="GGO65794.1"/>
    <property type="molecule type" value="Genomic_DNA"/>
</dbReference>
<evidence type="ECO:0000313" key="2">
    <source>
        <dbReference type="Proteomes" id="UP000646523"/>
    </source>
</evidence>
<reference evidence="1" key="2">
    <citation type="submission" date="2020-09" db="EMBL/GenBank/DDBJ databases">
        <authorList>
            <person name="Sun Q."/>
            <person name="Zhou Y."/>
        </authorList>
    </citation>
    <scope>NUCLEOTIDE SEQUENCE</scope>
    <source>
        <strain evidence="1">CGMCC 4.7368</strain>
    </source>
</reference>
<gene>
    <name evidence="1" type="ORF">GCM10012289_18320</name>
</gene>